<feature type="region of interest" description="Disordered" evidence="1">
    <location>
        <begin position="629"/>
        <end position="661"/>
    </location>
</feature>
<feature type="transmembrane region" description="Helical" evidence="2">
    <location>
        <begin position="173"/>
        <end position="196"/>
    </location>
</feature>
<dbReference type="AlphaFoldDB" id="A0A2G8S5G8"/>
<evidence type="ECO:0000256" key="2">
    <source>
        <dbReference type="SAM" id="Phobius"/>
    </source>
</evidence>
<feature type="transmembrane region" description="Helical" evidence="2">
    <location>
        <begin position="85"/>
        <end position="108"/>
    </location>
</feature>
<evidence type="ECO:0000313" key="4">
    <source>
        <dbReference type="Proteomes" id="UP000230002"/>
    </source>
</evidence>
<dbReference type="OrthoDB" id="3219582at2759"/>
<proteinExistence type="predicted"/>
<accession>A0A2G8S5G8</accession>
<feature type="region of interest" description="Disordered" evidence="1">
    <location>
        <begin position="667"/>
        <end position="686"/>
    </location>
</feature>
<dbReference type="EMBL" id="AYKW01000023">
    <property type="protein sequence ID" value="PIL28974.1"/>
    <property type="molecule type" value="Genomic_DNA"/>
</dbReference>
<feature type="compositionally biased region" description="Polar residues" evidence="1">
    <location>
        <begin position="568"/>
        <end position="592"/>
    </location>
</feature>
<sequence>MGEICLSVAPNLRCQSLTRIEAGILLVPPGLEIIFAIVLLWTKRGADKKHVFIAAEVFIYFLLAVIDVFTHTLPTIGTSLDSFKALDIIIGVASFIPLFLYTFSLYLLTTAELIPSLPVRFQNITKYALLAFIPLIVVLNELGSFIGITYRQFGGGSSPIELGVGFSNTTAEMFISSVTLVLLTAFQATNFCIAFYRLVRALSHQRTLDASQQEKEMEAHLFRGLGWIVAGMKLGAIETVIGFAQGGFGIALTRRILRLLSHACLIIGIVKGVDTIEDFQLYSPSEVRKRRKSTLRAMIQNPRFSTFRHVGGHDFEKNPFDERRQSVIRLGSPSWMRRDFVKPTPIVEEEEERYTPGLLSARKSTSLTFMLAPHPTLRPKPGSNRGSGSSFGSAKRTMGSDSDYVDVQKDFDEVDLSDLPTPIPRVGLPPRPARQRVTVHIRQDRLPILELHRLSNLSFSDFMRDPFRDQHARARSLPDARERTDEVFASHTVSASFTRLPMYAGAPAPTPATPQPVLQVPMRQSTTSRYSRTASFASYDRPWSGLSAGNARQSSMPSFNVNQHLSYATTAGPTPRESSMASFTQRLSTASTDFDPRASRASRSYSGSQLPTAMSFYAIGSPTNTIMELERSRSPTPPANRLRINPSPDRRDRGVSSSTTASEVNAIALQFPGIPPRHFSQTTRRSVLSHEISRAEFVVDPDEPMPAPPRASESPSSPATVTESERTVSRTSSGKRKSPPAPLQTKGLTDARVVNVEIEQDVDDKAVAAASAAAMSSLPTPLSAPRYASMRARSHSASRVADVPVTAVSDDDHGSFDSGFREVPVVRSASLVRRGSEQERRGKLVRVKSVGQVPIHSVSASAREQSMVRDSVVVELGMIAREGEVEMRYDPVAV</sequence>
<feature type="transmembrane region" description="Helical" evidence="2">
    <location>
        <begin position="129"/>
        <end position="153"/>
    </location>
</feature>
<dbReference type="STRING" id="1077348.A0A2G8S5G8"/>
<keyword evidence="2" id="KW-0812">Transmembrane</keyword>
<keyword evidence="2" id="KW-1133">Transmembrane helix</keyword>
<comment type="caution">
    <text evidence="3">The sequence shown here is derived from an EMBL/GenBank/DDBJ whole genome shotgun (WGS) entry which is preliminary data.</text>
</comment>
<keyword evidence="4" id="KW-1185">Reference proteome</keyword>
<feature type="region of interest" description="Disordered" evidence="1">
    <location>
        <begin position="695"/>
        <end position="748"/>
    </location>
</feature>
<feature type="region of interest" description="Disordered" evidence="1">
    <location>
        <begin position="374"/>
        <end position="402"/>
    </location>
</feature>
<feature type="region of interest" description="Disordered" evidence="1">
    <location>
        <begin position="568"/>
        <end position="607"/>
    </location>
</feature>
<feature type="transmembrane region" description="Helical" evidence="2">
    <location>
        <begin position="20"/>
        <end position="41"/>
    </location>
</feature>
<feature type="region of interest" description="Disordered" evidence="1">
    <location>
        <begin position="505"/>
        <end position="533"/>
    </location>
</feature>
<organism evidence="3 4">
    <name type="scientific">Ganoderma sinense ZZ0214-1</name>
    <dbReference type="NCBI Taxonomy" id="1077348"/>
    <lineage>
        <taxon>Eukaryota</taxon>
        <taxon>Fungi</taxon>
        <taxon>Dikarya</taxon>
        <taxon>Basidiomycota</taxon>
        <taxon>Agaricomycotina</taxon>
        <taxon>Agaricomycetes</taxon>
        <taxon>Polyporales</taxon>
        <taxon>Polyporaceae</taxon>
        <taxon>Ganoderma</taxon>
    </lineage>
</organism>
<name>A0A2G8S5G8_9APHY</name>
<evidence type="ECO:0000313" key="3">
    <source>
        <dbReference type="EMBL" id="PIL28974.1"/>
    </source>
</evidence>
<evidence type="ECO:0000256" key="1">
    <source>
        <dbReference type="SAM" id="MobiDB-lite"/>
    </source>
</evidence>
<reference evidence="3 4" key="1">
    <citation type="journal article" date="2015" name="Sci. Rep.">
        <title>Chromosome-level genome map provides insights into diverse defense mechanisms in the medicinal fungus Ganoderma sinense.</title>
        <authorList>
            <person name="Zhu Y."/>
            <person name="Xu J."/>
            <person name="Sun C."/>
            <person name="Zhou S."/>
            <person name="Xu H."/>
            <person name="Nelson D.R."/>
            <person name="Qian J."/>
            <person name="Song J."/>
            <person name="Luo H."/>
            <person name="Xiang L."/>
            <person name="Li Y."/>
            <person name="Xu Z."/>
            <person name="Ji A."/>
            <person name="Wang L."/>
            <person name="Lu S."/>
            <person name="Hayward A."/>
            <person name="Sun W."/>
            <person name="Li X."/>
            <person name="Schwartz D.C."/>
            <person name="Wang Y."/>
            <person name="Chen S."/>
        </authorList>
    </citation>
    <scope>NUCLEOTIDE SEQUENCE [LARGE SCALE GENOMIC DNA]</scope>
    <source>
        <strain evidence="3 4">ZZ0214-1</strain>
    </source>
</reference>
<dbReference type="Proteomes" id="UP000230002">
    <property type="component" value="Unassembled WGS sequence"/>
</dbReference>
<feature type="transmembrane region" description="Helical" evidence="2">
    <location>
        <begin position="53"/>
        <end position="73"/>
    </location>
</feature>
<feature type="compositionally biased region" description="Low complexity" evidence="1">
    <location>
        <begin position="710"/>
        <end position="722"/>
    </location>
</feature>
<gene>
    <name evidence="3" type="ORF">GSI_09021</name>
</gene>
<feature type="compositionally biased region" description="Polar residues" evidence="1">
    <location>
        <begin position="522"/>
        <end position="533"/>
    </location>
</feature>
<keyword evidence="2" id="KW-0472">Membrane</keyword>
<protein>
    <submittedName>
        <fullName evidence="3">Uncharacterized protein</fullName>
    </submittedName>
</protein>
<feature type="compositionally biased region" description="Low complexity" evidence="1">
    <location>
        <begin position="382"/>
        <end position="393"/>
    </location>
</feature>